<feature type="transmembrane region" description="Helical" evidence="6">
    <location>
        <begin position="333"/>
        <end position="354"/>
    </location>
</feature>
<protein>
    <recommendedName>
        <fullName evidence="9">Tetraspanin</fullName>
    </recommendedName>
</protein>
<evidence type="ECO:0000256" key="1">
    <source>
        <dbReference type="ARBA" id="ARBA00004141"/>
    </source>
</evidence>
<reference evidence="7" key="1">
    <citation type="submission" date="2020-11" db="EMBL/GenBank/DDBJ databases">
        <authorList>
            <consortium name="DOE Joint Genome Institute"/>
            <person name="Ahrendt S."/>
            <person name="Riley R."/>
            <person name="Andreopoulos W."/>
            <person name="Labutti K."/>
            <person name="Pangilinan J."/>
            <person name="Ruiz-Duenas F.J."/>
            <person name="Barrasa J.M."/>
            <person name="Sanchez-Garcia M."/>
            <person name="Camarero S."/>
            <person name="Miyauchi S."/>
            <person name="Serrano A."/>
            <person name="Linde D."/>
            <person name="Babiker R."/>
            <person name="Drula E."/>
            <person name="Ayuso-Fernandez I."/>
            <person name="Pacheco R."/>
            <person name="Padilla G."/>
            <person name="Ferreira P."/>
            <person name="Barriuso J."/>
            <person name="Kellner H."/>
            <person name="Castanera R."/>
            <person name="Alfaro M."/>
            <person name="Ramirez L."/>
            <person name="Pisabarro A.G."/>
            <person name="Kuo A."/>
            <person name="Tritt A."/>
            <person name="Lipzen A."/>
            <person name="He G."/>
            <person name="Yan M."/>
            <person name="Ng V."/>
            <person name="Cullen D."/>
            <person name="Martin F."/>
            <person name="Rosso M.-N."/>
            <person name="Henrissat B."/>
            <person name="Hibbett D."/>
            <person name="Martinez A.T."/>
            <person name="Grigoriev I.V."/>
        </authorList>
    </citation>
    <scope>NUCLEOTIDE SEQUENCE</scope>
    <source>
        <strain evidence="7">CBS 247.69</strain>
    </source>
</reference>
<comment type="subcellular location">
    <subcellularLocation>
        <location evidence="1">Membrane</location>
        <topology evidence="1">Multi-pass membrane protein</topology>
    </subcellularLocation>
</comment>
<dbReference type="GO" id="GO:0016020">
    <property type="term" value="C:membrane"/>
    <property type="evidence" value="ECO:0007669"/>
    <property type="project" value="UniProtKB-SubCell"/>
</dbReference>
<name>A0A9P5XYP8_9AGAR</name>
<dbReference type="OrthoDB" id="2156690at2759"/>
<feature type="compositionally biased region" description="Polar residues" evidence="5">
    <location>
        <begin position="1"/>
        <end position="14"/>
    </location>
</feature>
<keyword evidence="3 6" id="KW-1133">Transmembrane helix</keyword>
<evidence type="ECO:0000313" key="7">
    <source>
        <dbReference type="EMBL" id="KAF9458997.1"/>
    </source>
</evidence>
<keyword evidence="2 6" id="KW-0812">Transmembrane</keyword>
<feature type="region of interest" description="Disordered" evidence="5">
    <location>
        <begin position="1"/>
        <end position="81"/>
    </location>
</feature>
<gene>
    <name evidence="7" type="ORF">BDZ94DRAFT_1312809</name>
</gene>
<feature type="transmembrane region" description="Helical" evidence="6">
    <location>
        <begin position="238"/>
        <end position="258"/>
    </location>
</feature>
<feature type="transmembrane region" description="Helical" evidence="6">
    <location>
        <begin position="211"/>
        <end position="231"/>
    </location>
</feature>
<dbReference type="AlphaFoldDB" id="A0A9P5XYP8"/>
<feature type="compositionally biased region" description="Polar residues" evidence="5">
    <location>
        <begin position="34"/>
        <end position="59"/>
    </location>
</feature>
<dbReference type="EMBL" id="MU150326">
    <property type="protein sequence ID" value="KAF9458997.1"/>
    <property type="molecule type" value="Genomic_DNA"/>
</dbReference>
<organism evidence="7 8">
    <name type="scientific">Collybia nuda</name>
    <dbReference type="NCBI Taxonomy" id="64659"/>
    <lineage>
        <taxon>Eukaryota</taxon>
        <taxon>Fungi</taxon>
        <taxon>Dikarya</taxon>
        <taxon>Basidiomycota</taxon>
        <taxon>Agaricomycotina</taxon>
        <taxon>Agaricomycetes</taxon>
        <taxon>Agaricomycetidae</taxon>
        <taxon>Agaricales</taxon>
        <taxon>Tricholomatineae</taxon>
        <taxon>Clitocybaceae</taxon>
        <taxon>Collybia</taxon>
    </lineage>
</organism>
<feature type="compositionally biased region" description="Low complexity" evidence="5">
    <location>
        <begin position="65"/>
        <end position="77"/>
    </location>
</feature>
<dbReference type="InterPro" id="IPR018499">
    <property type="entry name" value="Tetraspanin/Peripherin"/>
</dbReference>
<evidence type="ECO:0000256" key="4">
    <source>
        <dbReference type="ARBA" id="ARBA00023136"/>
    </source>
</evidence>
<feature type="region of interest" description="Disordered" evidence="5">
    <location>
        <begin position="427"/>
        <end position="455"/>
    </location>
</feature>
<sequence length="455" mass="49878">MQRVWSTYLDQSAQGRGRSGSPQVMDATPHSRPASVSSHANSAYSQAASTRHMLSSSLDPPNPPFSSSASPNYSPAGSIGGDDSSNMSLTVNYLPSKFPSLGAMRNRKGNKGVDPMIPKRGGGVDAFRSGEARMPGAGDEDYDGVTSGWFGGKDGPKRKMRWNKFKWMLFFANLLLTMYSLVALIFCLLTWFNVWTNADVVRVGDRTELVVSTIAASFGVLTFIIGWAGILLNNRSFLAIYTFLLWITFAWLVVPGYVSYRRRSFNLEGKINAQWSRNLGASGRMRIQTQLECCGYFSPFVEATVSQTCYARSILPGCKGPYLDFQRMVLGRWFVVAFSIVPVHIGIMVVGLLCSNHVTYRFGKGMMPKAYRLSPKSMAVIMDNYATQLAEQYGQEMASDILAKSRSNLNLDIMSPMPFTPAPGYGGLPSQNRGYSGQAHAKYDSVGGRAPDGAT</sequence>
<dbReference type="Pfam" id="PF00335">
    <property type="entry name" value="Tetraspanin"/>
    <property type="match status" value="1"/>
</dbReference>
<evidence type="ECO:0000256" key="6">
    <source>
        <dbReference type="SAM" id="Phobius"/>
    </source>
</evidence>
<comment type="caution">
    <text evidence="7">The sequence shown here is derived from an EMBL/GenBank/DDBJ whole genome shotgun (WGS) entry which is preliminary data.</text>
</comment>
<accession>A0A9P5XYP8</accession>
<proteinExistence type="predicted"/>
<dbReference type="Proteomes" id="UP000807353">
    <property type="component" value="Unassembled WGS sequence"/>
</dbReference>
<evidence type="ECO:0000256" key="2">
    <source>
        <dbReference type="ARBA" id="ARBA00022692"/>
    </source>
</evidence>
<evidence type="ECO:0000256" key="3">
    <source>
        <dbReference type="ARBA" id="ARBA00022989"/>
    </source>
</evidence>
<evidence type="ECO:0000256" key="5">
    <source>
        <dbReference type="SAM" id="MobiDB-lite"/>
    </source>
</evidence>
<keyword evidence="8" id="KW-1185">Reference proteome</keyword>
<feature type="transmembrane region" description="Helical" evidence="6">
    <location>
        <begin position="167"/>
        <end position="191"/>
    </location>
</feature>
<keyword evidence="4 6" id="KW-0472">Membrane</keyword>
<evidence type="ECO:0008006" key="9">
    <source>
        <dbReference type="Google" id="ProtNLM"/>
    </source>
</evidence>
<evidence type="ECO:0000313" key="8">
    <source>
        <dbReference type="Proteomes" id="UP000807353"/>
    </source>
</evidence>